<keyword evidence="6" id="KW-1185">Reference proteome</keyword>
<evidence type="ECO:0000259" key="2">
    <source>
        <dbReference type="Pfam" id="PF13518"/>
    </source>
</evidence>
<reference evidence="3 6" key="1">
    <citation type="submission" date="2013-07" db="EMBL/GenBank/DDBJ databases">
        <title>Completed genome of Sphingomonas sanxanigenens NX02.</title>
        <authorList>
            <person name="Ma T."/>
            <person name="Huang H."/>
            <person name="Wu M."/>
            <person name="Li X."/>
            <person name="Li G."/>
        </authorList>
    </citation>
    <scope>NUCLEOTIDE SEQUENCE [LARGE SCALE GENOMIC DNA]</scope>
    <source>
        <strain evidence="3 6">NX02</strain>
    </source>
</reference>
<feature type="domain" description="Insertion element IS150 protein InsJ-like helix-turn-helix" evidence="2">
    <location>
        <begin position="3"/>
        <end position="44"/>
    </location>
</feature>
<dbReference type="PATRIC" id="fig|1123269.5.peg.1191"/>
<dbReference type="EMBL" id="CP006644">
    <property type="protein sequence ID" value="AHE55259.1"/>
    <property type="molecule type" value="Genomic_DNA"/>
</dbReference>
<dbReference type="STRING" id="1123269.NX02_06165"/>
<evidence type="ECO:0000256" key="1">
    <source>
        <dbReference type="SAM" id="MobiDB-lite"/>
    </source>
</evidence>
<dbReference type="KEGG" id="ssan:NX02_17945"/>
<dbReference type="HOGENOM" id="CLU_2095307_0_0_5"/>
<proteinExistence type="predicted"/>
<feature type="region of interest" description="Disordered" evidence="1">
    <location>
        <begin position="94"/>
        <end position="116"/>
    </location>
</feature>
<dbReference type="Pfam" id="PF13518">
    <property type="entry name" value="HTH_28"/>
    <property type="match status" value="1"/>
</dbReference>
<dbReference type="eggNOG" id="COG2963">
    <property type="taxonomic scope" value="Bacteria"/>
</dbReference>
<protein>
    <recommendedName>
        <fullName evidence="2">Insertion element IS150 protein InsJ-like helix-turn-helix domain-containing protein</fullName>
    </recommendedName>
</protein>
<organism evidence="3 6">
    <name type="scientific">Sphingomonas sanxanigenens DSM 19645 = NX02</name>
    <dbReference type="NCBI Taxonomy" id="1123269"/>
    <lineage>
        <taxon>Bacteria</taxon>
        <taxon>Pseudomonadati</taxon>
        <taxon>Pseudomonadota</taxon>
        <taxon>Alphaproteobacteria</taxon>
        <taxon>Sphingomonadales</taxon>
        <taxon>Sphingomonadaceae</taxon>
        <taxon>Sphingomonas</taxon>
    </lineage>
</organism>
<evidence type="ECO:0000313" key="6">
    <source>
        <dbReference type="Proteomes" id="UP000018851"/>
    </source>
</evidence>
<dbReference type="KEGG" id="ssan:NX02_18080"/>
<dbReference type="InterPro" id="IPR009057">
    <property type="entry name" value="Homeodomain-like_sf"/>
</dbReference>
<name>W0A4S3_9SPHN</name>
<evidence type="ECO:0000313" key="5">
    <source>
        <dbReference type="EMBL" id="AHE55285.1"/>
    </source>
</evidence>
<dbReference type="EMBL" id="CP006644">
    <property type="protein sequence ID" value="AHE52964.1"/>
    <property type="molecule type" value="Genomic_DNA"/>
</dbReference>
<dbReference type="AlphaFoldDB" id="W0A4S3"/>
<evidence type="ECO:0000313" key="3">
    <source>
        <dbReference type="EMBL" id="AHE52964.1"/>
    </source>
</evidence>
<evidence type="ECO:0000313" key="4">
    <source>
        <dbReference type="EMBL" id="AHE55259.1"/>
    </source>
</evidence>
<dbReference type="KEGG" id="ssan:NX02_06165"/>
<gene>
    <name evidence="3" type="ORF">NX02_06165</name>
    <name evidence="4" type="ORF">NX02_17945</name>
    <name evidence="5" type="ORF">NX02_18080</name>
</gene>
<accession>W0A4S3</accession>
<dbReference type="InterPro" id="IPR055247">
    <property type="entry name" value="InsJ-like_HTH"/>
</dbReference>
<dbReference type="Proteomes" id="UP000018851">
    <property type="component" value="Chromosome"/>
</dbReference>
<sequence length="116" mass="12542">MVAGESGTALSRELGVKRTILYRWRDAFRDGGEEALRDGPGRPKRAEKAAMALARGPAARARDLAEARRQIAELERKVGEQQVALDFFKGALQRIEASPPPSDGGGVTGSSPRSRR</sequence>
<dbReference type="SUPFAM" id="SSF46689">
    <property type="entry name" value="Homeodomain-like"/>
    <property type="match status" value="1"/>
</dbReference>
<dbReference type="EMBL" id="CP006644">
    <property type="protein sequence ID" value="AHE55285.1"/>
    <property type="molecule type" value="Genomic_DNA"/>
</dbReference>